<dbReference type="RefSeq" id="XP_008607903.1">
    <property type="nucleotide sequence ID" value="XM_008609681.1"/>
</dbReference>
<dbReference type="EMBL" id="JH767141">
    <property type="protein sequence ID" value="EQC38311.1"/>
    <property type="molecule type" value="Genomic_DNA"/>
</dbReference>
<dbReference type="OMA" id="MADRFYG"/>
<evidence type="ECO:0000313" key="1">
    <source>
        <dbReference type="EMBL" id="EQC38311.1"/>
    </source>
</evidence>
<accession>T0QUC1</accession>
<organism evidence="1 2">
    <name type="scientific">Saprolegnia diclina (strain VS20)</name>
    <dbReference type="NCBI Taxonomy" id="1156394"/>
    <lineage>
        <taxon>Eukaryota</taxon>
        <taxon>Sar</taxon>
        <taxon>Stramenopiles</taxon>
        <taxon>Oomycota</taxon>
        <taxon>Saprolegniomycetes</taxon>
        <taxon>Saprolegniales</taxon>
        <taxon>Saprolegniaceae</taxon>
        <taxon>Saprolegnia</taxon>
    </lineage>
</organism>
<sequence length="130" mass="14662">MLRCFVVAAMGVTTSASMADRFYGFRYEIPGSGEDTIALVTAQAQQHACFGWVQPTPQAAVVGEVRCSATHGPRVHAWMEATWHDVRVRVYPSTKIRFHFSYFRRLETTRDTCFVSPPHACTADPRHDEL</sequence>
<dbReference type="OrthoDB" id="73375at2759"/>
<protein>
    <submittedName>
        <fullName evidence="1">Uncharacterized protein</fullName>
    </submittedName>
</protein>
<dbReference type="AlphaFoldDB" id="T0QUC1"/>
<dbReference type="InParanoid" id="T0QUC1"/>
<keyword evidence="2" id="KW-1185">Reference proteome</keyword>
<gene>
    <name evidence="1" type="ORF">SDRG_04031</name>
</gene>
<reference evidence="1 2" key="1">
    <citation type="submission" date="2012-04" db="EMBL/GenBank/DDBJ databases">
        <title>The Genome Sequence of Saprolegnia declina VS20.</title>
        <authorList>
            <consortium name="The Broad Institute Genome Sequencing Platform"/>
            <person name="Russ C."/>
            <person name="Nusbaum C."/>
            <person name="Tyler B."/>
            <person name="van West P."/>
            <person name="Dieguez-Uribeondo J."/>
            <person name="de Bruijn I."/>
            <person name="Tripathy S."/>
            <person name="Jiang R."/>
            <person name="Young S.K."/>
            <person name="Zeng Q."/>
            <person name="Gargeya S."/>
            <person name="Fitzgerald M."/>
            <person name="Haas B."/>
            <person name="Abouelleil A."/>
            <person name="Alvarado L."/>
            <person name="Arachchi H.M."/>
            <person name="Berlin A."/>
            <person name="Chapman S.B."/>
            <person name="Goldberg J."/>
            <person name="Griggs A."/>
            <person name="Gujja S."/>
            <person name="Hansen M."/>
            <person name="Howarth C."/>
            <person name="Imamovic A."/>
            <person name="Larimer J."/>
            <person name="McCowen C."/>
            <person name="Montmayeur A."/>
            <person name="Murphy C."/>
            <person name="Neiman D."/>
            <person name="Pearson M."/>
            <person name="Priest M."/>
            <person name="Roberts A."/>
            <person name="Saif S."/>
            <person name="Shea T."/>
            <person name="Sisk P."/>
            <person name="Sykes S."/>
            <person name="Wortman J."/>
            <person name="Nusbaum C."/>
            <person name="Birren B."/>
        </authorList>
    </citation>
    <scope>NUCLEOTIDE SEQUENCE [LARGE SCALE GENOMIC DNA]</scope>
    <source>
        <strain evidence="1 2">VS20</strain>
    </source>
</reference>
<name>T0QUC1_SAPDV</name>
<dbReference type="VEuPathDB" id="FungiDB:SDRG_04031"/>
<dbReference type="Proteomes" id="UP000030762">
    <property type="component" value="Unassembled WGS sequence"/>
</dbReference>
<evidence type="ECO:0000313" key="2">
    <source>
        <dbReference type="Proteomes" id="UP000030762"/>
    </source>
</evidence>
<dbReference type="GeneID" id="19944758"/>
<proteinExistence type="predicted"/>